<dbReference type="RefSeq" id="XP_018282052.1">
    <property type="nucleotide sequence ID" value="XM_018426358.1"/>
</dbReference>
<name>A0A0J0XWY4_9TREE</name>
<dbReference type="GeneID" id="28986961"/>
<proteinExistence type="predicted"/>
<accession>A0A0J0XWY4</accession>
<dbReference type="Gene3D" id="3.40.50.720">
    <property type="entry name" value="NAD(P)-binding Rossmann-like Domain"/>
    <property type="match status" value="1"/>
</dbReference>
<keyword evidence="2" id="KW-1185">Reference proteome</keyword>
<organism evidence="1 2">
    <name type="scientific">Cutaneotrichosporon oleaginosum</name>
    <dbReference type="NCBI Taxonomy" id="879819"/>
    <lineage>
        <taxon>Eukaryota</taxon>
        <taxon>Fungi</taxon>
        <taxon>Dikarya</taxon>
        <taxon>Basidiomycota</taxon>
        <taxon>Agaricomycotina</taxon>
        <taxon>Tremellomycetes</taxon>
        <taxon>Trichosporonales</taxon>
        <taxon>Trichosporonaceae</taxon>
        <taxon>Cutaneotrichosporon</taxon>
    </lineage>
</organism>
<dbReference type="EMBL" id="KQ087181">
    <property type="protein sequence ID" value="KLT45561.1"/>
    <property type="molecule type" value="Genomic_DNA"/>
</dbReference>
<evidence type="ECO:0000313" key="1">
    <source>
        <dbReference type="EMBL" id="KLT45561.1"/>
    </source>
</evidence>
<dbReference type="AlphaFoldDB" id="A0A0J0XWY4"/>
<evidence type="ECO:0000313" key="2">
    <source>
        <dbReference type="Proteomes" id="UP000053611"/>
    </source>
</evidence>
<dbReference type="OrthoDB" id="2735536at2759"/>
<dbReference type="STRING" id="879819.A0A0J0XWY4"/>
<dbReference type="InterPro" id="IPR036291">
    <property type="entry name" value="NAD(P)-bd_dom_sf"/>
</dbReference>
<dbReference type="Proteomes" id="UP000053611">
    <property type="component" value="Unassembled WGS sequence"/>
</dbReference>
<gene>
    <name evidence="1" type="ORF">CC85DRAFT_325680</name>
</gene>
<dbReference type="SUPFAM" id="SSF51735">
    <property type="entry name" value="NAD(P)-binding Rossmann-fold domains"/>
    <property type="match status" value="1"/>
</dbReference>
<reference evidence="1 2" key="1">
    <citation type="submission" date="2015-03" db="EMBL/GenBank/DDBJ databases">
        <title>Genomics and transcriptomics of the oil-accumulating basidiomycete yeast T. oleaginosus allow insights into substrate utilization and the diverse evolutionary trajectories of mating systems in fungi.</title>
        <authorList>
            <consortium name="DOE Joint Genome Institute"/>
            <person name="Kourist R."/>
            <person name="Kracht O."/>
            <person name="Bracharz F."/>
            <person name="Lipzen A."/>
            <person name="Nolan M."/>
            <person name="Ohm R."/>
            <person name="Grigoriev I."/>
            <person name="Sun S."/>
            <person name="Heitman J."/>
            <person name="Bruck T."/>
            <person name="Nowrousian M."/>
        </authorList>
    </citation>
    <scope>NUCLEOTIDE SEQUENCE [LARGE SCALE GENOMIC DNA]</scope>
    <source>
        <strain evidence="1 2">IBC0246</strain>
    </source>
</reference>
<sequence length="301" mass="32313">MPALDPGDLVLLTDASGVTGAHIVSALASYGFRVRVASASPDIPDLPSSVEVAPVGDWTVAGAYRAATTDVDGIVLPLGATAFAESQVRALLSTLPARLKRIVAISSTGAISTAAGTHSSDEWNTAALEVHEWNEALKGVDTQIAQLAAVTRAEHVFWDHFRERRRYDPVSLATGEPLGPGLPGELERWMRPCPEDIETPYGNVLDVRDLAAYVVRALAIEEAGGERVVLSAGPLFGNDMALAVHRFLKHPSLQRGNPDPDYRAALAERACAFECRNVLRRDMRSLDVTLADAQRAMTVGW</sequence>
<protein>
    <submittedName>
        <fullName evidence="1">NAD(P)-binding protein</fullName>
    </submittedName>
</protein>